<dbReference type="CDD" id="cd03042">
    <property type="entry name" value="GST_N_Zeta"/>
    <property type="match status" value="1"/>
</dbReference>
<dbReference type="Gene3D" id="3.40.30.10">
    <property type="entry name" value="Glutaredoxin"/>
    <property type="match status" value="1"/>
</dbReference>
<comment type="catalytic activity">
    <reaction evidence="1">
        <text>4-maleylacetoacetate = 4-fumarylacetoacetate</text>
        <dbReference type="Rhea" id="RHEA:14817"/>
        <dbReference type="ChEBI" id="CHEBI:17105"/>
        <dbReference type="ChEBI" id="CHEBI:18034"/>
        <dbReference type="EC" id="5.2.1.2"/>
    </reaction>
</comment>
<accession>A0A8B0MFH6</accession>
<reference evidence="10" key="1">
    <citation type="submission" date="2020-10" db="EMBL/GenBank/DDBJ databases">
        <authorList>
            <person name="Kim D.-H."/>
        </authorList>
    </citation>
    <scope>NUCLEOTIDE SEQUENCE</scope>
</reference>
<dbReference type="GO" id="GO:0004364">
    <property type="term" value="F:glutathione transferase activity"/>
    <property type="evidence" value="ECO:0007669"/>
    <property type="project" value="TreeGrafter"/>
</dbReference>
<dbReference type="Pfam" id="PF14497">
    <property type="entry name" value="GST_C_3"/>
    <property type="match status" value="1"/>
</dbReference>
<evidence type="ECO:0000256" key="1">
    <source>
        <dbReference type="ARBA" id="ARBA00001622"/>
    </source>
</evidence>
<feature type="domain" description="GST C-terminal" evidence="9">
    <location>
        <begin position="100"/>
        <end position="221"/>
    </location>
</feature>
<keyword evidence="7" id="KW-0585">Phenylalanine catabolism</keyword>
<comment type="pathway">
    <text evidence="3">Amino-acid degradation; L-phenylalanine degradation; acetoacetate and fumarate from L-phenylalanine: step 5/6.</text>
</comment>
<dbReference type="InterPro" id="IPR036249">
    <property type="entry name" value="Thioredoxin-like_sf"/>
</dbReference>
<evidence type="ECO:0000256" key="5">
    <source>
        <dbReference type="ARBA" id="ARBA00013199"/>
    </source>
</evidence>
<evidence type="ECO:0000256" key="7">
    <source>
        <dbReference type="ARBA" id="ARBA00023232"/>
    </source>
</evidence>
<dbReference type="PANTHER" id="PTHR42673:SF4">
    <property type="entry name" value="MALEYLACETOACETATE ISOMERASE"/>
    <property type="match status" value="1"/>
</dbReference>
<evidence type="ECO:0000256" key="4">
    <source>
        <dbReference type="ARBA" id="ARBA00010007"/>
    </source>
</evidence>
<dbReference type="InterPro" id="IPR040079">
    <property type="entry name" value="Glutathione_S-Trfase"/>
</dbReference>
<dbReference type="InterPro" id="IPR004046">
    <property type="entry name" value="GST_C"/>
</dbReference>
<dbReference type="OrthoDB" id="202840at2759"/>
<dbReference type="SFLD" id="SFLDG00358">
    <property type="entry name" value="Main_(cytGST)"/>
    <property type="match status" value="1"/>
</dbReference>
<dbReference type="GO" id="GO:0016034">
    <property type="term" value="F:maleylacetoacetate isomerase activity"/>
    <property type="evidence" value="ECO:0007669"/>
    <property type="project" value="UniProtKB-EC"/>
</dbReference>
<comment type="similarity">
    <text evidence="4">Belongs to the GST superfamily. Zeta family.</text>
</comment>
<evidence type="ECO:0000256" key="2">
    <source>
        <dbReference type="ARBA" id="ARBA00001955"/>
    </source>
</evidence>
<proteinExistence type="evidence at transcript level"/>
<sequence>MSLSTEKPIISLYAEKPVLYSFFRSSCAWRVRIALQVAGIEVEQIAVNLAQSGQNSTEYGNTNPLRQVPTLVIHGIRISQSMAIMEYLNDISDGKLMPADPKLKAQVRMISEIINAGIQPIQNSSVLNKYSSSLEERAAWAKHWISKGFNALEKLLSETAGQMCVGDSVTIADCCLVPQVSNAVRFEVDMSLYPTISRINNNLVNRPEFKVATPENQPDFV</sequence>
<reference evidence="10" key="2">
    <citation type="journal article" name="Mar. Pollut. Bull.">
        <title>The genome of the European estuarine calanoid copepod Eurytemora affinis: Potential use in molecular ecotoxicology.</title>
        <authorList>
            <person name="Choi B.S."/>
            <person name="Kim D.H."/>
            <person name="Kim M.S."/>
            <person name="Park J.C."/>
            <person name="Lee Y.H."/>
            <person name="Kim H.J."/>
            <person name="Jeong C.B."/>
            <person name="Hagiwara A."/>
            <person name="Souissi S."/>
            <person name="Lee J.S."/>
        </authorList>
    </citation>
    <scope>NUCLEOTIDE SEQUENCE</scope>
</reference>
<dbReference type="SUPFAM" id="SSF52833">
    <property type="entry name" value="Thioredoxin-like"/>
    <property type="match status" value="1"/>
</dbReference>
<keyword evidence="6" id="KW-0828">Tyrosine catabolism</keyword>
<dbReference type="CDD" id="cd03191">
    <property type="entry name" value="GST_C_Zeta"/>
    <property type="match status" value="1"/>
</dbReference>
<comment type="cofactor">
    <cofactor evidence="2">
        <name>glutathione</name>
        <dbReference type="ChEBI" id="CHEBI:57925"/>
    </cofactor>
</comment>
<dbReference type="Gene3D" id="1.20.1050.10">
    <property type="match status" value="1"/>
</dbReference>
<dbReference type="SUPFAM" id="SSF47616">
    <property type="entry name" value="GST C-terminal domain-like"/>
    <property type="match status" value="1"/>
</dbReference>
<dbReference type="AlphaFoldDB" id="A0A8B0MFH6"/>
<evidence type="ECO:0000259" key="9">
    <source>
        <dbReference type="PROSITE" id="PS50405"/>
    </source>
</evidence>
<feature type="domain" description="GST N-terminal" evidence="8">
    <location>
        <begin position="15"/>
        <end position="96"/>
    </location>
</feature>
<evidence type="ECO:0000313" key="10">
    <source>
        <dbReference type="EMBL" id="QTW43632.1"/>
    </source>
</evidence>
<dbReference type="InterPro" id="IPR010987">
    <property type="entry name" value="Glutathione-S-Trfase_C-like"/>
</dbReference>
<dbReference type="EMBL" id="MW149332">
    <property type="protein sequence ID" value="QTW43632.1"/>
    <property type="molecule type" value="mRNA"/>
</dbReference>
<dbReference type="GO" id="GO:0005739">
    <property type="term" value="C:mitochondrion"/>
    <property type="evidence" value="ECO:0007669"/>
    <property type="project" value="TreeGrafter"/>
</dbReference>
<dbReference type="GO" id="GO:0006572">
    <property type="term" value="P:L-tyrosine catabolic process"/>
    <property type="evidence" value="ECO:0007669"/>
    <property type="project" value="UniProtKB-KW"/>
</dbReference>
<dbReference type="InterPro" id="IPR004045">
    <property type="entry name" value="Glutathione_S-Trfase_N"/>
</dbReference>
<dbReference type="PROSITE" id="PS50405">
    <property type="entry name" value="GST_CTER"/>
    <property type="match status" value="1"/>
</dbReference>
<dbReference type="GO" id="GO:0006559">
    <property type="term" value="P:L-phenylalanine catabolic process"/>
    <property type="evidence" value="ECO:0007669"/>
    <property type="project" value="UniProtKB-UniPathway"/>
</dbReference>
<dbReference type="SFLD" id="SFLDS00019">
    <property type="entry name" value="Glutathione_Transferase_(cytos"/>
    <property type="match status" value="1"/>
</dbReference>
<evidence type="ECO:0000256" key="3">
    <source>
        <dbReference type="ARBA" id="ARBA00004671"/>
    </source>
</evidence>
<protein>
    <recommendedName>
        <fullName evidence="5">maleylacetoacetate isomerase</fullName>
        <ecNumber evidence="5">5.2.1.2</ecNumber>
    </recommendedName>
</protein>
<dbReference type="GO" id="GO:0006749">
    <property type="term" value="P:glutathione metabolic process"/>
    <property type="evidence" value="ECO:0007669"/>
    <property type="project" value="TreeGrafter"/>
</dbReference>
<dbReference type="NCBIfam" id="TIGR01262">
    <property type="entry name" value="maiA"/>
    <property type="match status" value="1"/>
</dbReference>
<dbReference type="InterPro" id="IPR034330">
    <property type="entry name" value="GST_Zeta_C"/>
</dbReference>
<dbReference type="InterPro" id="IPR034333">
    <property type="entry name" value="GST_Zeta_N"/>
</dbReference>
<organism evidence="10">
    <name type="scientific">Eurytemora affinis</name>
    <name type="common">Copepod</name>
    <name type="synonym">Temora affinis</name>
    <dbReference type="NCBI Taxonomy" id="88015"/>
    <lineage>
        <taxon>Eukaryota</taxon>
        <taxon>Metazoa</taxon>
        <taxon>Ecdysozoa</taxon>
        <taxon>Arthropoda</taxon>
        <taxon>Crustacea</taxon>
        <taxon>Multicrustacea</taxon>
        <taxon>Hexanauplia</taxon>
        <taxon>Copepoda</taxon>
        <taxon>Calanoida</taxon>
        <taxon>Temoridae</taxon>
        <taxon>Eurytemora</taxon>
    </lineage>
</organism>
<dbReference type="InterPro" id="IPR005955">
    <property type="entry name" value="GST_Zeta"/>
</dbReference>
<evidence type="ECO:0000256" key="6">
    <source>
        <dbReference type="ARBA" id="ARBA00022878"/>
    </source>
</evidence>
<dbReference type="Pfam" id="PF02798">
    <property type="entry name" value="GST_N"/>
    <property type="match status" value="1"/>
</dbReference>
<dbReference type="InterPro" id="IPR036282">
    <property type="entry name" value="Glutathione-S-Trfase_C_sf"/>
</dbReference>
<dbReference type="FunFam" id="1.20.1050.10:FF:000010">
    <property type="entry name" value="Maleylacetoacetate isomerase isoform 1"/>
    <property type="match status" value="1"/>
</dbReference>
<evidence type="ECO:0000259" key="8">
    <source>
        <dbReference type="PROSITE" id="PS50404"/>
    </source>
</evidence>
<dbReference type="UniPathway" id="UPA00139">
    <property type="reaction ID" value="UER00340"/>
</dbReference>
<name>A0A8B0MFH6_EURAF</name>
<dbReference type="PROSITE" id="PS50404">
    <property type="entry name" value="GST_NTER"/>
    <property type="match status" value="1"/>
</dbReference>
<dbReference type="PANTHER" id="PTHR42673">
    <property type="entry name" value="MALEYLACETOACETATE ISOMERASE"/>
    <property type="match status" value="1"/>
</dbReference>
<dbReference type="EC" id="5.2.1.2" evidence="5"/>